<accession>A0A7J9UTA6</accession>
<evidence type="ECO:0000313" key="2">
    <source>
        <dbReference type="EMBL" id="MPV87851.1"/>
    </source>
</evidence>
<dbReference type="Gene3D" id="1.10.10.10">
    <property type="entry name" value="Winged helix-like DNA-binding domain superfamily/Winged helix DNA-binding domain"/>
    <property type="match status" value="1"/>
</dbReference>
<gene>
    <name evidence="2" type="ORF">GB882_04175</name>
</gene>
<dbReference type="GO" id="GO:0003677">
    <property type="term" value="F:DNA binding"/>
    <property type="evidence" value="ECO:0007669"/>
    <property type="project" value="UniProtKB-KW"/>
</dbReference>
<dbReference type="GO" id="GO:0003700">
    <property type="term" value="F:DNA-binding transcription factor activity"/>
    <property type="evidence" value="ECO:0007669"/>
    <property type="project" value="InterPro"/>
</dbReference>
<keyword evidence="2" id="KW-0238">DNA-binding</keyword>
<dbReference type="PANTHER" id="PTHR33164:SF43">
    <property type="entry name" value="HTH-TYPE TRANSCRIPTIONAL REPRESSOR YETL"/>
    <property type="match status" value="1"/>
</dbReference>
<evidence type="ECO:0000259" key="1">
    <source>
        <dbReference type="SMART" id="SM00347"/>
    </source>
</evidence>
<keyword evidence="3" id="KW-1185">Reference proteome</keyword>
<dbReference type="GO" id="GO:0006950">
    <property type="term" value="P:response to stress"/>
    <property type="evidence" value="ECO:0007669"/>
    <property type="project" value="TreeGrafter"/>
</dbReference>
<dbReference type="EMBL" id="WHPD01000914">
    <property type="protein sequence ID" value="MPV87851.1"/>
    <property type="molecule type" value="Genomic_DNA"/>
</dbReference>
<dbReference type="Proteomes" id="UP000429644">
    <property type="component" value="Unassembled WGS sequence"/>
</dbReference>
<evidence type="ECO:0000313" key="3">
    <source>
        <dbReference type="Proteomes" id="UP000429644"/>
    </source>
</evidence>
<dbReference type="InterPro" id="IPR036388">
    <property type="entry name" value="WH-like_DNA-bd_sf"/>
</dbReference>
<dbReference type="OrthoDB" id="8635520at2"/>
<name>A0A7J9UTA6_9MICO</name>
<dbReference type="AlphaFoldDB" id="A0A7J9UTA6"/>
<feature type="domain" description="HTH marR-type" evidence="1">
    <location>
        <begin position="37"/>
        <end position="139"/>
    </location>
</feature>
<dbReference type="InterPro" id="IPR039422">
    <property type="entry name" value="MarR/SlyA-like"/>
</dbReference>
<dbReference type="PANTHER" id="PTHR33164">
    <property type="entry name" value="TRANSCRIPTIONAL REGULATOR, MARR FAMILY"/>
    <property type="match status" value="1"/>
</dbReference>
<dbReference type="SUPFAM" id="SSF46785">
    <property type="entry name" value="Winged helix' DNA-binding domain"/>
    <property type="match status" value="1"/>
</dbReference>
<dbReference type="InterPro" id="IPR000835">
    <property type="entry name" value="HTH_MarR-typ"/>
</dbReference>
<protein>
    <submittedName>
        <fullName evidence="2">Winged helix DNA-binding protein</fullName>
    </submittedName>
</protein>
<dbReference type="SMART" id="SM00347">
    <property type="entry name" value="HTH_MARR"/>
    <property type="match status" value="1"/>
</dbReference>
<dbReference type="RefSeq" id="WP_152230476.1">
    <property type="nucleotide sequence ID" value="NZ_BAAAOT010000002.1"/>
</dbReference>
<proteinExistence type="predicted"/>
<comment type="caution">
    <text evidence="2">The sequence shown here is derived from an EMBL/GenBank/DDBJ whole genome shotgun (WGS) entry which is preliminary data.</text>
</comment>
<dbReference type="InterPro" id="IPR036390">
    <property type="entry name" value="WH_DNA-bd_sf"/>
</dbReference>
<sequence>MTTPAAGPTTPDDATAVALWGRVIQGFQTTNRRVHAAINTACNLNEAEVETLLNLHRNPERRAPMATLARAVAYTSGGFTKVADKLAARELTARVACAEDRRVTYLELTPAGEQLAGELACLAADIKRSVFVEVLGPERARLVADAMTALYHANKETRR</sequence>
<reference evidence="2 3" key="1">
    <citation type="submission" date="2019-10" db="EMBL/GenBank/DDBJ databases">
        <title>Georgenia wutianyii sp. nov. and Georgenia yuyongxinii sp. nov. isolated from plateau pika (Ochotona curzoniae) in the Qinghai-Tibet plateau of China.</title>
        <authorList>
            <person name="Tian Z."/>
        </authorList>
    </citation>
    <scope>NUCLEOTIDE SEQUENCE [LARGE SCALE GENOMIC DNA]</scope>
    <source>
        <strain evidence="2 3">JCM 15130</strain>
    </source>
</reference>
<organism evidence="2 3">
    <name type="scientific">Georgenia ruanii</name>
    <dbReference type="NCBI Taxonomy" id="348442"/>
    <lineage>
        <taxon>Bacteria</taxon>
        <taxon>Bacillati</taxon>
        <taxon>Actinomycetota</taxon>
        <taxon>Actinomycetes</taxon>
        <taxon>Micrococcales</taxon>
        <taxon>Bogoriellaceae</taxon>
        <taxon>Georgenia</taxon>
    </lineage>
</organism>